<sequence>MPIALIAGFLTAEPAFLAGVGDPGAIAPAPPKSLAPEIRASVAIRSGGVARRLRSQELGVGIQDNTL</sequence>
<dbReference type="RefSeq" id="WP_332865487.1">
    <property type="nucleotide sequence ID" value="NZ_JBAFSM010000022.1"/>
</dbReference>
<gene>
    <name evidence="1" type="ORF">V0288_12815</name>
</gene>
<dbReference type="AlphaFoldDB" id="A0AAW9QWE7"/>
<protein>
    <submittedName>
        <fullName evidence="1">Uncharacterized protein</fullName>
    </submittedName>
</protein>
<dbReference type="EMBL" id="JBAFSM010000022">
    <property type="protein sequence ID" value="MEG3438003.1"/>
    <property type="molecule type" value="Genomic_DNA"/>
</dbReference>
<dbReference type="Proteomes" id="UP001328733">
    <property type="component" value="Unassembled WGS sequence"/>
</dbReference>
<comment type="caution">
    <text evidence="1">The sequence shown here is derived from an EMBL/GenBank/DDBJ whole genome shotgun (WGS) entry which is preliminary data.</text>
</comment>
<accession>A0AAW9QWE7</accession>
<name>A0AAW9QWE7_9CHRO</name>
<reference evidence="1 2" key="1">
    <citation type="submission" date="2024-01" db="EMBL/GenBank/DDBJ databases">
        <title>Genomic insights into the taxonomy and metabolism of the cyanobacterium Pannus brasiliensis CCIBt3594.</title>
        <authorList>
            <person name="Machado M."/>
            <person name="Botero N.B."/>
            <person name="Andreote A.P.D."/>
            <person name="Feitosa A.M.T."/>
            <person name="Popin R."/>
            <person name="Sivonen K."/>
            <person name="Fiore M.F."/>
        </authorList>
    </citation>
    <scope>NUCLEOTIDE SEQUENCE [LARGE SCALE GENOMIC DNA]</scope>
    <source>
        <strain evidence="1 2">CCIBt3594</strain>
    </source>
</reference>
<keyword evidence="2" id="KW-1185">Reference proteome</keyword>
<evidence type="ECO:0000313" key="1">
    <source>
        <dbReference type="EMBL" id="MEG3438003.1"/>
    </source>
</evidence>
<evidence type="ECO:0000313" key="2">
    <source>
        <dbReference type="Proteomes" id="UP001328733"/>
    </source>
</evidence>
<proteinExistence type="predicted"/>
<organism evidence="1 2">
    <name type="scientific">Pannus brasiliensis CCIBt3594</name>
    <dbReference type="NCBI Taxonomy" id="1427578"/>
    <lineage>
        <taxon>Bacteria</taxon>
        <taxon>Bacillati</taxon>
        <taxon>Cyanobacteriota</taxon>
        <taxon>Cyanophyceae</taxon>
        <taxon>Oscillatoriophycideae</taxon>
        <taxon>Chroococcales</taxon>
        <taxon>Microcystaceae</taxon>
        <taxon>Pannus</taxon>
    </lineage>
</organism>